<gene>
    <name evidence="3" type="ordered locus">Cycma_0580</name>
</gene>
<dbReference type="HOGENOM" id="CLU_082693_1_2_10"/>
<feature type="domain" description="Peptidoglycan binding" evidence="2">
    <location>
        <begin position="114"/>
        <end position="190"/>
    </location>
</feature>
<dbReference type="eggNOG" id="COG3926">
    <property type="taxonomic scope" value="Bacteria"/>
</dbReference>
<dbReference type="InterPro" id="IPR018537">
    <property type="entry name" value="Peptidoglycan-bd_3"/>
</dbReference>
<dbReference type="InterPro" id="IPR008565">
    <property type="entry name" value="TtsA-like_GH18_dom"/>
</dbReference>
<organism evidence="3 4">
    <name type="scientific">Cyclobacterium marinum (strain ATCC 25205 / DSM 745 / LMG 13164 / NCIMB 1802)</name>
    <name type="common">Flectobacillus marinus</name>
    <dbReference type="NCBI Taxonomy" id="880070"/>
    <lineage>
        <taxon>Bacteria</taxon>
        <taxon>Pseudomonadati</taxon>
        <taxon>Bacteroidota</taxon>
        <taxon>Cytophagia</taxon>
        <taxon>Cytophagales</taxon>
        <taxon>Cyclobacteriaceae</taxon>
        <taxon>Cyclobacterium</taxon>
    </lineage>
</organism>
<evidence type="ECO:0000313" key="4">
    <source>
        <dbReference type="Proteomes" id="UP000001635"/>
    </source>
</evidence>
<keyword evidence="4" id="KW-1185">Reference proteome</keyword>
<dbReference type="InterPro" id="IPR023346">
    <property type="entry name" value="Lysozyme-like_dom_sf"/>
</dbReference>
<reference evidence="4" key="1">
    <citation type="submission" date="2011-07" db="EMBL/GenBank/DDBJ databases">
        <title>The complete genome of Cyclobacterium marinum DSM 745.</title>
        <authorList>
            <person name="Lucas S."/>
            <person name="Han J."/>
            <person name="Lapidus A."/>
            <person name="Bruce D."/>
            <person name="Goodwin L."/>
            <person name="Pitluck S."/>
            <person name="Peters L."/>
            <person name="Kyrpides N."/>
            <person name="Mavromatis K."/>
            <person name="Ivanova N."/>
            <person name="Ovchinnikova G."/>
            <person name="Chertkov O."/>
            <person name="Detter J.C."/>
            <person name="Tapia R."/>
            <person name="Han C."/>
            <person name="Land M."/>
            <person name="Hauser L."/>
            <person name="Markowitz V."/>
            <person name="Cheng J.-F."/>
            <person name="Hugenholtz P."/>
            <person name="Woyke T."/>
            <person name="Wu D."/>
            <person name="Tindall B."/>
            <person name="Schuetze A."/>
            <person name="Brambilla E."/>
            <person name="Klenk H.-P."/>
            <person name="Eisen J.A."/>
        </authorList>
    </citation>
    <scope>NUCLEOTIDE SEQUENCE [LARGE SCALE GENOMIC DNA]</scope>
    <source>
        <strain evidence="4">ATCC 25205 / DSM 745 / LMG 13164 / NCIMB 1802</strain>
    </source>
</reference>
<evidence type="ECO:0000259" key="2">
    <source>
        <dbReference type="Pfam" id="PF09374"/>
    </source>
</evidence>
<evidence type="ECO:0000259" key="1">
    <source>
        <dbReference type="Pfam" id="PF05838"/>
    </source>
</evidence>
<dbReference type="KEGG" id="cmr:Cycma_0580"/>
<sequence length="196" mass="22309">MTDFEIAYNKVMGHEGGYHAGTGANAADRGGETYKGIARRFHAKWNGWEIIDGLKKESNFPRNLKQHSQLQGSVNDFYKEHFWETNKLGSLRFQQLKNKLFDIGVNMGKATAATFLQRGFNYLCRGNTASKLKVDAVIGAITISRINQLNDNDARHLYNLLNIQQGRHYLNILDNDSSQEAFTRGWIDRLNLINQS</sequence>
<name>G0IY22_CYCMS</name>
<dbReference type="EMBL" id="CP002955">
    <property type="protein sequence ID" value="AEL24355.1"/>
    <property type="molecule type" value="Genomic_DNA"/>
</dbReference>
<feature type="domain" description="TtsA-like Glycoside hydrolase family 108" evidence="1">
    <location>
        <begin position="9"/>
        <end position="108"/>
    </location>
</feature>
<dbReference type="Proteomes" id="UP000001635">
    <property type="component" value="Chromosome"/>
</dbReference>
<dbReference type="Gene3D" id="1.20.141.10">
    <property type="entry name" value="Chitosanase, subunit A, domain 1"/>
    <property type="match status" value="1"/>
</dbReference>
<dbReference type="Pfam" id="PF09374">
    <property type="entry name" value="PG_binding_3"/>
    <property type="match status" value="1"/>
</dbReference>
<dbReference type="SUPFAM" id="SSF53955">
    <property type="entry name" value="Lysozyme-like"/>
    <property type="match status" value="1"/>
</dbReference>
<protein>
    <submittedName>
        <fullName evidence="3">Peptidoglycan binding domain-containing protein</fullName>
    </submittedName>
</protein>
<dbReference type="STRING" id="880070.Cycma_0580"/>
<accession>G0IY22</accession>
<evidence type="ECO:0000313" key="3">
    <source>
        <dbReference type="EMBL" id="AEL24355.1"/>
    </source>
</evidence>
<dbReference type="AlphaFoldDB" id="G0IY22"/>
<proteinExistence type="predicted"/>
<dbReference type="Pfam" id="PF05838">
    <property type="entry name" value="Glyco_hydro_108"/>
    <property type="match status" value="1"/>
</dbReference>